<keyword evidence="9" id="KW-1185">Reference proteome</keyword>
<evidence type="ECO:0000256" key="6">
    <source>
        <dbReference type="ARBA" id="ARBA00023033"/>
    </source>
</evidence>
<evidence type="ECO:0000256" key="4">
    <source>
        <dbReference type="ARBA" id="ARBA00023002"/>
    </source>
</evidence>
<reference evidence="8 9" key="1">
    <citation type="submission" date="2018-03" db="EMBL/GenBank/DDBJ databases">
        <title>A gene transfer event suggests a long-term partnership between eustigmatophyte algae and a novel lineage of endosymbiotic bacteria.</title>
        <authorList>
            <person name="Yurchenko T."/>
            <person name="Sevcikova T."/>
            <person name="Pribyl P."/>
            <person name="El Karkouri K."/>
            <person name="Klimes V."/>
            <person name="Amaral R."/>
            <person name="Zbrankova V."/>
            <person name="Kim E."/>
            <person name="Raoult D."/>
            <person name="Santos L.M.A."/>
            <person name="Elias M."/>
        </authorList>
    </citation>
    <scope>NUCLEOTIDE SEQUENCE [LARGE SCALE GENOMIC DNA]</scope>
    <source>
        <strain evidence="8">CCALA 838</strain>
    </source>
</reference>
<dbReference type="CDD" id="cd01042">
    <property type="entry name" value="DMQH"/>
    <property type="match status" value="1"/>
</dbReference>
<gene>
    <name evidence="8" type="ORF">phytr_7490</name>
</gene>
<dbReference type="PANTHER" id="PTHR11237">
    <property type="entry name" value="COENZYME Q10 BIOSYNTHESIS PROTEIN 7"/>
    <property type="match status" value="1"/>
</dbReference>
<name>A0A2P1P8V4_9RICK</name>
<keyword evidence="6" id="KW-0503">Monooxygenase</keyword>
<keyword evidence="4" id="KW-0560">Oxidoreductase</keyword>
<dbReference type="Proteomes" id="UP000241762">
    <property type="component" value="Chromosome"/>
</dbReference>
<dbReference type="GO" id="GO:0008682">
    <property type="term" value="F:3-demethoxyubiquinol 3-hydroxylase activity"/>
    <property type="evidence" value="ECO:0007669"/>
    <property type="project" value="TreeGrafter"/>
</dbReference>
<keyword evidence="2" id="KW-0831">Ubiquinone biosynthesis</keyword>
<dbReference type="SUPFAM" id="SSF47240">
    <property type="entry name" value="Ferritin-like"/>
    <property type="match status" value="1"/>
</dbReference>
<dbReference type="GO" id="GO:0006744">
    <property type="term" value="P:ubiquinone biosynthetic process"/>
    <property type="evidence" value="ECO:0007669"/>
    <property type="project" value="UniProtKB-KW"/>
</dbReference>
<sequence length="207" mass="25000">MFQTRTFHFRHVNGSIKLYFKQLFSCRYHNNFKKTHMDFKNKLIEEAIRVNHAGEYAAKLIYQNQIRRAKTDELKQTLLHMLHQEEKHLEFFNEEIKKRNIRPTALLPLWNILSKLLGSFSNQEKYMMMVTQVVEEVIEEHYQNQIDMLERFKELELADKIKKFMQEEVEHKDLASTKLHSLSWTDYFLSKIIEKGCRTAIFLSKKI</sequence>
<proteinExistence type="predicted"/>
<evidence type="ECO:0000313" key="9">
    <source>
        <dbReference type="Proteomes" id="UP000241762"/>
    </source>
</evidence>
<evidence type="ECO:0000256" key="2">
    <source>
        <dbReference type="ARBA" id="ARBA00022688"/>
    </source>
</evidence>
<comment type="pathway">
    <text evidence="1">Cofactor biosynthesis; ubiquinone biosynthesis.</text>
</comment>
<dbReference type="InterPro" id="IPR012347">
    <property type="entry name" value="Ferritin-like"/>
</dbReference>
<evidence type="ECO:0000256" key="7">
    <source>
        <dbReference type="ARBA" id="ARBA00023136"/>
    </source>
</evidence>
<keyword evidence="3" id="KW-0479">Metal-binding</keyword>
<dbReference type="AlphaFoldDB" id="A0A2P1P8V4"/>
<evidence type="ECO:0000313" key="8">
    <source>
        <dbReference type="EMBL" id="AVP87687.1"/>
    </source>
</evidence>
<evidence type="ECO:0000256" key="5">
    <source>
        <dbReference type="ARBA" id="ARBA00023004"/>
    </source>
</evidence>
<dbReference type="EMBL" id="CP027845">
    <property type="protein sequence ID" value="AVP87687.1"/>
    <property type="molecule type" value="Genomic_DNA"/>
</dbReference>
<dbReference type="InterPro" id="IPR011566">
    <property type="entry name" value="Ubq_synth_Coq7"/>
</dbReference>
<evidence type="ECO:0000256" key="1">
    <source>
        <dbReference type="ARBA" id="ARBA00004749"/>
    </source>
</evidence>
<evidence type="ECO:0000256" key="3">
    <source>
        <dbReference type="ARBA" id="ARBA00022723"/>
    </source>
</evidence>
<dbReference type="KEGG" id="ptc:phytr_7490"/>
<keyword evidence="7" id="KW-0472">Membrane</keyword>
<dbReference type="Gene3D" id="1.20.1260.10">
    <property type="match status" value="1"/>
</dbReference>
<protein>
    <submittedName>
        <fullName evidence="8">2-nonaprenyl-3-methyl-6-methoxy-1,4-benzoquinol hydroxylase</fullName>
    </submittedName>
</protein>
<dbReference type="GO" id="GO:0046872">
    <property type="term" value="F:metal ion binding"/>
    <property type="evidence" value="ECO:0007669"/>
    <property type="project" value="UniProtKB-KW"/>
</dbReference>
<organism evidence="8 9">
    <name type="scientific">Candidatus Phycorickettsia trachydisci</name>
    <dbReference type="NCBI Taxonomy" id="2115978"/>
    <lineage>
        <taxon>Bacteria</taxon>
        <taxon>Pseudomonadati</taxon>
        <taxon>Pseudomonadota</taxon>
        <taxon>Alphaproteobacteria</taxon>
        <taxon>Rickettsiales</taxon>
        <taxon>Rickettsiaceae</taxon>
        <taxon>Candidatus Phycorickettsia</taxon>
    </lineage>
</organism>
<dbReference type="PANTHER" id="PTHR11237:SF4">
    <property type="entry name" value="5-DEMETHOXYUBIQUINONE HYDROXYLASE, MITOCHONDRIAL"/>
    <property type="match status" value="1"/>
</dbReference>
<dbReference type="GO" id="GO:2000377">
    <property type="term" value="P:regulation of reactive oxygen species metabolic process"/>
    <property type="evidence" value="ECO:0007669"/>
    <property type="project" value="TreeGrafter"/>
</dbReference>
<dbReference type="Pfam" id="PF03232">
    <property type="entry name" value="COQ7"/>
    <property type="match status" value="1"/>
</dbReference>
<dbReference type="GO" id="GO:0010468">
    <property type="term" value="P:regulation of gene expression"/>
    <property type="evidence" value="ECO:0007669"/>
    <property type="project" value="TreeGrafter"/>
</dbReference>
<dbReference type="InterPro" id="IPR009078">
    <property type="entry name" value="Ferritin-like_SF"/>
</dbReference>
<keyword evidence="5" id="KW-0408">Iron</keyword>
<accession>A0A2P1P8V4</accession>